<dbReference type="Gene3D" id="3.10.10.10">
    <property type="entry name" value="HIV Type 1 Reverse Transcriptase, subunit A, domain 1"/>
    <property type="match status" value="1"/>
</dbReference>
<keyword evidence="2" id="KW-1185">Reference proteome</keyword>
<evidence type="ECO:0008006" key="3">
    <source>
        <dbReference type="Google" id="ProtNLM"/>
    </source>
</evidence>
<name>A0A2G9TH24_TELCI</name>
<reference evidence="1 2" key="1">
    <citation type="submission" date="2015-09" db="EMBL/GenBank/DDBJ databases">
        <title>Draft genome of the parasitic nematode Teladorsagia circumcincta isolate WARC Sus (inbred).</title>
        <authorList>
            <person name="Mitreva M."/>
        </authorList>
    </citation>
    <scope>NUCLEOTIDE SEQUENCE [LARGE SCALE GENOMIC DNA]</scope>
    <source>
        <strain evidence="1 2">S</strain>
    </source>
</reference>
<sequence length="153" mass="17353">MDDIKGEENRMLLEKGLGRCTTAKVALKLKRGLEKPKFCRVRPVPIALRPKVEAKLQELVENGTLTRVEHSEWATPLVVVPKPGGKIRLCGDYKVTVNPQLDINQYPLPKPDDLFHMLNGGKKFPKMDLSDAYMQLELEEESKKYTTINTHKG</sequence>
<dbReference type="EMBL" id="KZ366470">
    <property type="protein sequence ID" value="PIO57289.1"/>
    <property type="molecule type" value="Genomic_DNA"/>
</dbReference>
<dbReference type="InterPro" id="IPR043128">
    <property type="entry name" value="Rev_trsase/Diguanyl_cyclase"/>
</dbReference>
<accession>A0A2G9TH24</accession>
<gene>
    <name evidence="1" type="ORF">TELCIR_21304</name>
</gene>
<evidence type="ECO:0000313" key="2">
    <source>
        <dbReference type="Proteomes" id="UP000230423"/>
    </source>
</evidence>
<feature type="non-terminal residue" evidence="1">
    <location>
        <position position="153"/>
    </location>
</feature>
<evidence type="ECO:0000313" key="1">
    <source>
        <dbReference type="EMBL" id="PIO57289.1"/>
    </source>
</evidence>
<protein>
    <recommendedName>
        <fullName evidence="3">Reverse transcriptase domain-containing protein</fullName>
    </recommendedName>
</protein>
<dbReference type="Gene3D" id="3.30.70.270">
    <property type="match status" value="1"/>
</dbReference>
<dbReference type="InterPro" id="IPR043502">
    <property type="entry name" value="DNA/RNA_pol_sf"/>
</dbReference>
<dbReference type="OrthoDB" id="5829234at2759"/>
<dbReference type="PANTHER" id="PTHR37984:SF5">
    <property type="entry name" value="PROTEIN NYNRIN-LIKE"/>
    <property type="match status" value="1"/>
</dbReference>
<organism evidence="1 2">
    <name type="scientific">Teladorsagia circumcincta</name>
    <name type="common">Brown stomach worm</name>
    <name type="synonym">Ostertagia circumcincta</name>
    <dbReference type="NCBI Taxonomy" id="45464"/>
    <lineage>
        <taxon>Eukaryota</taxon>
        <taxon>Metazoa</taxon>
        <taxon>Ecdysozoa</taxon>
        <taxon>Nematoda</taxon>
        <taxon>Chromadorea</taxon>
        <taxon>Rhabditida</taxon>
        <taxon>Rhabditina</taxon>
        <taxon>Rhabditomorpha</taxon>
        <taxon>Strongyloidea</taxon>
        <taxon>Trichostrongylidae</taxon>
        <taxon>Teladorsagia</taxon>
    </lineage>
</organism>
<dbReference type="AlphaFoldDB" id="A0A2G9TH24"/>
<dbReference type="SUPFAM" id="SSF56672">
    <property type="entry name" value="DNA/RNA polymerases"/>
    <property type="match status" value="1"/>
</dbReference>
<dbReference type="Proteomes" id="UP000230423">
    <property type="component" value="Unassembled WGS sequence"/>
</dbReference>
<proteinExistence type="predicted"/>
<dbReference type="InterPro" id="IPR050951">
    <property type="entry name" value="Retrovirus_Pol_polyprotein"/>
</dbReference>
<dbReference type="PANTHER" id="PTHR37984">
    <property type="entry name" value="PROTEIN CBG26694"/>
    <property type="match status" value="1"/>
</dbReference>